<name>A0A9W4XRG4_9PLEO</name>
<evidence type="ECO:0000313" key="1">
    <source>
        <dbReference type="EMBL" id="CAI6341524.1"/>
    </source>
</evidence>
<gene>
    <name evidence="1" type="ORF">PDIGIT_LOCUS14721</name>
</gene>
<dbReference type="Proteomes" id="UP001152607">
    <property type="component" value="Unassembled WGS sequence"/>
</dbReference>
<reference evidence="1" key="1">
    <citation type="submission" date="2023-01" db="EMBL/GenBank/DDBJ databases">
        <authorList>
            <person name="Van Ghelder C."/>
            <person name="Rancurel C."/>
        </authorList>
    </citation>
    <scope>NUCLEOTIDE SEQUENCE</scope>
    <source>
        <strain evidence="1">CNCM I-4278</strain>
    </source>
</reference>
<organism evidence="1 2">
    <name type="scientific">Periconia digitata</name>
    <dbReference type="NCBI Taxonomy" id="1303443"/>
    <lineage>
        <taxon>Eukaryota</taxon>
        <taxon>Fungi</taxon>
        <taxon>Dikarya</taxon>
        <taxon>Ascomycota</taxon>
        <taxon>Pezizomycotina</taxon>
        <taxon>Dothideomycetes</taxon>
        <taxon>Pleosporomycetidae</taxon>
        <taxon>Pleosporales</taxon>
        <taxon>Massarineae</taxon>
        <taxon>Periconiaceae</taxon>
        <taxon>Periconia</taxon>
    </lineage>
</organism>
<dbReference type="AlphaFoldDB" id="A0A9W4XRG4"/>
<protein>
    <submittedName>
        <fullName evidence="1">Uncharacterized protein</fullName>
    </submittedName>
</protein>
<keyword evidence="2" id="KW-1185">Reference proteome</keyword>
<proteinExistence type="predicted"/>
<evidence type="ECO:0000313" key="2">
    <source>
        <dbReference type="Proteomes" id="UP001152607"/>
    </source>
</evidence>
<dbReference type="EMBL" id="CAOQHR010000012">
    <property type="protein sequence ID" value="CAI6341524.1"/>
    <property type="molecule type" value="Genomic_DNA"/>
</dbReference>
<accession>A0A9W4XRG4</accession>
<sequence length="185" mass="20741">MSRWGWWRGARRCPRQIAAALQLNAKPHLRRLGLHHHHPFCGLLKCAGDNLRVKKAIELVRTRYLHAAWCCGLARVESQSHCAPHGPQHQRRPRHSIVISPSLHPSPATTSPLSSNSIDRMRMMKPSSSPALLLRCRPRFVAVVIDARASASLPTSIFPYSPHQTPPTLQTPEGLLSPLHTLRIE</sequence>
<comment type="caution">
    <text evidence="1">The sequence shown here is derived from an EMBL/GenBank/DDBJ whole genome shotgun (WGS) entry which is preliminary data.</text>
</comment>